<dbReference type="AlphaFoldDB" id="A0A6A6U7N3"/>
<dbReference type="PANTHER" id="PTHR36124">
    <property type="match status" value="1"/>
</dbReference>
<protein>
    <recommendedName>
        <fullName evidence="3">ER-bound oxygenase mpaB/mpaB'/Rubber oxygenase catalytic domain-containing protein</fullName>
    </recommendedName>
</protein>
<keyword evidence="2" id="KW-1185">Reference proteome</keyword>
<proteinExistence type="predicted"/>
<gene>
    <name evidence="1" type="ORF">BT63DRAFT_426487</name>
</gene>
<organism evidence="1 2">
    <name type="scientific">Microthyrium microscopicum</name>
    <dbReference type="NCBI Taxonomy" id="703497"/>
    <lineage>
        <taxon>Eukaryota</taxon>
        <taxon>Fungi</taxon>
        <taxon>Dikarya</taxon>
        <taxon>Ascomycota</taxon>
        <taxon>Pezizomycotina</taxon>
        <taxon>Dothideomycetes</taxon>
        <taxon>Dothideomycetes incertae sedis</taxon>
        <taxon>Microthyriales</taxon>
        <taxon>Microthyriaceae</taxon>
        <taxon>Microthyrium</taxon>
    </lineage>
</organism>
<dbReference type="EMBL" id="MU004237">
    <property type="protein sequence ID" value="KAF2667636.1"/>
    <property type="molecule type" value="Genomic_DNA"/>
</dbReference>
<dbReference type="Proteomes" id="UP000799302">
    <property type="component" value="Unassembled WGS sequence"/>
</dbReference>
<evidence type="ECO:0000313" key="2">
    <source>
        <dbReference type="Proteomes" id="UP000799302"/>
    </source>
</evidence>
<evidence type="ECO:0000313" key="1">
    <source>
        <dbReference type="EMBL" id="KAF2667636.1"/>
    </source>
</evidence>
<dbReference type="OrthoDB" id="545169at2759"/>
<accession>A0A6A6U7N3</accession>
<dbReference type="InterPro" id="IPR046366">
    <property type="entry name" value="MPAB"/>
</dbReference>
<reference evidence="1" key="1">
    <citation type="journal article" date="2020" name="Stud. Mycol.">
        <title>101 Dothideomycetes genomes: a test case for predicting lifestyles and emergence of pathogens.</title>
        <authorList>
            <person name="Haridas S."/>
            <person name="Albert R."/>
            <person name="Binder M."/>
            <person name="Bloem J."/>
            <person name="Labutti K."/>
            <person name="Salamov A."/>
            <person name="Andreopoulos B."/>
            <person name="Baker S."/>
            <person name="Barry K."/>
            <person name="Bills G."/>
            <person name="Bluhm B."/>
            <person name="Cannon C."/>
            <person name="Castanera R."/>
            <person name="Culley D."/>
            <person name="Daum C."/>
            <person name="Ezra D."/>
            <person name="Gonzalez J."/>
            <person name="Henrissat B."/>
            <person name="Kuo A."/>
            <person name="Liang C."/>
            <person name="Lipzen A."/>
            <person name="Lutzoni F."/>
            <person name="Magnuson J."/>
            <person name="Mondo S."/>
            <person name="Nolan M."/>
            <person name="Ohm R."/>
            <person name="Pangilinan J."/>
            <person name="Park H.-J."/>
            <person name="Ramirez L."/>
            <person name="Alfaro M."/>
            <person name="Sun H."/>
            <person name="Tritt A."/>
            <person name="Yoshinaga Y."/>
            <person name="Zwiers L.-H."/>
            <person name="Turgeon B."/>
            <person name="Goodwin S."/>
            <person name="Spatafora J."/>
            <person name="Crous P."/>
            <person name="Grigoriev I."/>
        </authorList>
    </citation>
    <scope>NUCLEOTIDE SEQUENCE</scope>
    <source>
        <strain evidence="1">CBS 115976</strain>
    </source>
</reference>
<name>A0A6A6U7N3_9PEZI</name>
<sequence>MENLVFDWNWTSVALVAVGYVCTIRLLRYRTEGSLQKKYPYKSRETMKKMTLQEAYEIQKVLFSQEFPFTAEKALQFALFRTYGIPSISTLLVKTRQLSTRSTVGKRYADTAVLIEEFMGNAPNHPRTIAAISRMNYLHAIYQKQNLISNDDLLYTLSLFALEPMRWFARYEWRSLNDLEKCAFGVFWKAQGDAMGIDMSCLSSKEAGSGLEWMEKLEAWSDAYEEKAMVPGISNKTTADQTVAVLLWDVPSALHPFGRKVVSALMDERLRKAMMYDAPPSWLQSTVEGALKGRAVFIRYLMPPRPYWLRHRNIDEEPDSDGRLHFTYYAAEPWYVRRNIWTRNDLTAWVKWMMGNPIPDKQFASDGYLIPEVGPKHAFGKGLKEQEIEEEKLRKMKRGGCPFAI</sequence>
<dbReference type="PANTHER" id="PTHR36124:SF1">
    <property type="entry name" value="ER-BOUND OXYGENASE MPAB_MPAB'_RUBBER OXYGENASE CATALYTIC DOMAIN-CONTAINING PROTEIN"/>
    <property type="match status" value="1"/>
</dbReference>
<dbReference type="GO" id="GO:0016491">
    <property type="term" value="F:oxidoreductase activity"/>
    <property type="evidence" value="ECO:0007669"/>
    <property type="project" value="InterPro"/>
</dbReference>
<evidence type="ECO:0008006" key="3">
    <source>
        <dbReference type="Google" id="ProtNLM"/>
    </source>
</evidence>